<name>A0A0S8GDA3_UNCW3</name>
<dbReference type="EMBL" id="LJUO01000074">
    <property type="protein sequence ID" value="KPK71030.1"/>
    <property type="molecule type" value="Genomic_DNA"/>
</dbReference>
<evidence type="ECO:0008006" key="3">
    <source>
        <dbReference type="Google" id="ProtNLM"/>
    </source>
</evidence>
<dbReference type="Proteomes" id="UP000051096">
    <property type="component" value="Unassembled WGS sequence"/>
</dbReference>
<dbReference type="AlphaFoldDB" id="A0A0S8GDA3"/>
<evidence type="ECO:0000313" key="1">
    <source>
        <dbReference type="EMBL" id="KPK71030.1"/>
    </source>
</evidence>
<reference evidence="1 2" key="1">
    <citation type="journal article" date="2015" name="Microbiome">
        <title>Genomic resolution of linkages in carbon, nitrogen, and sulfur cycling among widespread estuary sediment bacteria.</title>
        <authorList>
            <person name="Baker B.J."/>
            <person name="Lazar C.S."/>
            <person name="Teske A.P."/>
            <person name="Dick G.J."/>
        </authorList>
    </citation>
    <scope>NUCLEOTIDE SEQUENCE [LARGE SCALE GENOMIC DNA]</scope>
    <source>
        <strain evidence="1">SM23_60</strain>
    </source>
</reference>
<dbReference type="Pfam" id="PF11950">
    <property type="entry name" value="DUF3467"/>
    <property type="match status" value="1"/>
</dbReference>
<comment type="caution">
    <text evidence="1">The sequence shown here is derived from an EMBL/GenBank/DDBJ whole genome shotgun (WGS) entry which is preliminary data.</text>
</comment>
<dbReference type="InterPro" id="IPR021857">
    <property type="entry name" value="DUF3467"/>
</dbReference>
<organism evidence="1 2">
    <name type="scientific">candidate division WOR_3 bacterium SM23_60</name>
    <dbReference type="NCBI Taxonomy" id="1703780"/>
    <lineage>
        <taxon>Bacteria</taxon>
        <taxon>Bacteria division WOR-3</taxon>
    </lineage>
</organism>
<proteinExistence type="predicted"/>
<accession>A0A0S8GDA3</accession>
<evidence type="ECO:0000313" key="2">
    <source>
        <dbReference type="Proteomes" id="UP000051096"/>
    </source>
</evidence>
<gene>
    <name evidence="1" type="ORF">AMJ87_07940</name>
</gene>
<protein>
    <recommendedName>
        <fullName evidence="3">DUF3467 domain-containing protein</fullName>
    </recommendedName>
</protein>
<sequence length="95" mass="10810">MDAKKTPFEVEMTPDMAQGIYANSVFIGHLASEFVLDFARIVPGTKKARVHSRIIMTPQNVLLLKNALDENLKRYEKHFGTIKIFGKTQKEIGFK</sequence>